<organism evidence="7 8">
    <name type="scientific">Panagrolaimus davidi</name>
    <dbReference type="NCBI Taxonomy" id="227884"/>
    <lineage>
        <taxon>Eukaryota</taxon>
        <taxon>Metazoa</taxon>
        <taxon>Ecdysozoa</taxon>
        <taxon>Nematoda</taxon>
        <taxon>Chromadorea</taxon>
        <taxon>Rhabditida</taxon>
        <taxon>Tylenchina</taxon>
        <taxon>Panagrolaimomorpha</taxon>
        <taxon>Panagrolaimoidea</taxon>
        <taxon>Panagrolaimidae</taxon>
        <taxon>Panagrolaimus</taxon>
    </lineage>
</organism>
<feature type="compositionally biased region" description="Low complexity" evidence="5">
    <location>
        <begin position="67"/>
        <end position="89"/>
    </location>
</feature>
<keyword evidence="3" id="KW-0862">Zinc</keyword>
<dbReference type="AlphaFoldDB" id="A0A914PQJ1"/>
<dbReference type="WBParaSite" id="PDA_v2.g20869.t1">
    <property type="protein sequence ID" value="PDA_v2.g20869.t1"/>
    <property type="gene ID" value="PDA_v2.g20869"/>
</dbReference>
<keyword evidence="1" id="KW-0479">Metal-binding</keyword>
<proteinExistence type="predicted"/>
<evidence type="ECO:0000256" key="1">
    <source>
        <dbReference type="ARBA" id="ARBA00022723"/>
    </source>
</evidence>
<evidence type="ECO:0000259" key="6">
    <source>
        <dbReference type="PROSITE" id="PS50808"/>
    </source>
</evidence>
<evidence type="ECO:0000256" key="2">
    <source>
        <dbReference type="ARBA" id="ARBA00022771"/>
    </source>
</evidence>
<feature type="compositionally biased region" description="Acidic residues" evidence="5">
    <location>
        <begin position="227"/>
        <end position="237"/>
    </location>
</feature>
<dbReference type="InterPro" id="IPR013535">
    <property type="entry name" value="PUL_dom"/>
</dbReference>
<dbReference type="Proteomes" id="UP000887578">
    <property type="component" value="Unplaced"/>
</dbReference>
<dbReference type="PROSITE" id="PS50808">
    <property type="entry name" value="ZF_BED"/>
    <property type="match status" value="1"/>
</dbReference>
<dbReference type="GO" id="GO:0008270">
    <property type="term" value="F:zinc ion binding"/>
    <property type="evidence" value="ECO:0007669"/>
    <property type="project" value="UniProtKB-KW"/>
</dbReference>
<feature type="compositionally biased region" description="Gly residues" evidence="5">
    <location>
        <begin position="90"/>
        <end position="103"/>
    </location>
</feature>
<keyword evidence="7" id="KW-1185">Reference proteome</keyword>
<protein>
    <submittedName>
        <fullName evidence="8">BED-type domain-containing protein</fullName>
    </submittedName>
</protein>
<accession>A0A914PQJ1</accession>
<dbReference type="GO" id="GO:0003677">
    <property type="term" value="F:DNA binding"/>
    <property type="evidence" value="ECO:0007669"/>
    <property type="project" value="InterPro"/>
</dbReference>
<dbReference type="Pfam" id="PF08324">
    <property type="entry name" value="PUL"/>
    <property type="match status" value="1"/>
</dbReference>
<feature type="compositionally biased region" description="Low complexity" evidence="5">
    <location>
        <begin position="176"/>
        <end position="193"/>
    </location>
</feature>
<evidence type="ECO:0000256" key="4">
    <source>
        <dbReference type="PROSITE-ProRule" id="PRU00027"/>
    </source>
</evidence>
<feature type="region of interest" description="Disordered" evidence="5">
    <location>
        <begin position="1"/>
        <end position="331"/>
    </location>
</feature>
<reference evidence="8" key="1">
    <citation type="submission" date="2022-11" db="UniProtKB">
        <authorList>
            <consortium name="WormBaseParasite"/>
        </authorList>
    </citation>
    <scope>IDENTIFICATION</scope>
</reference>
<feature type="region of interest" description="Disordered" evidence="5">
    <location>
        <begin position="395"/>
        <end position="418"/>
    </location>
</feature>
<feature type="compositionally biased region" description="Low complexity" evidence="5">
    <location>
        <begin position="150"/>
        <end position="163"/>
    </location>
</feature>
<feature type="compositionally biased region" description="Polar residues" evidence="5">
    <location>
        <begin position="22"/>
        <end position="32"/>
    </location>
</feature>
<evidence type="ECO:0000313" key="7">
    <source>
        <dbReference type="Proteomes" id="UP000887578"/>
    </source>
</evidence>
<dbReference type="InterPro" id="IPR011989">
    <property type="entry name" value="ARM-like"/>
</dbReference>
<feature type="compositionally biased region" description="Pro residues" evidence="5">
    <location>
        <begin position="51"/>
        <end position="66"/>
    </location>
</feature>
<feature type="compositionally biased region" description="Low complexity" evidence="5">
    <location>
        <begin position="252"/>
        <end position="266"/>
    </location>
</feature>
<feature type="compositionally biased region" description="Pro residues" evidence="5">
    <location>
        <begin position="1"/>
        <end position="18"/>
    </location>
</feature>
<name>A0A914PQJ1_9BILA</name>
<dbReference type="Gene3D" id="1.25.10.10">
    <property type="entry name" value="Leucine-rich Repeat Variant"/>
    <property type="match status" value="1"/>
</dbReference>
<evidence type="ECO:0000256" key="3">
    <source>
        <dbReference type="ARBA" id="ARBA00022833"/>
    </source>
</evidence>
<evidence type="ECO:0000256" key="5">
    <source>
        <dbReference type="SAM" id="MobiDB-lite"/>
    </source>
</evidence>
<keyword evidence="2 4" id="KW-0863">Zinc-finger</keyword>
<dbReference type="InterPro" id="IPR003656">
    <property type="entry name" value="Znf_BED"/>
</dbReference>
<feature type="compositionally biased region" description="Low complexity" evidence="5">
    <location>
        <begin position="278"/>
        <end position="295"/>
    </location>
</feature>
<sequence>MSDKGQPPPPLPEAPAPSPVASTNQSHQQNDSYEPIPAERKLFVLYKGEIPPSPPETPAPPPPPQPVARILPPANAAAASPKNNNNNNLRGGGGNNNNRGNGGENQQQQQRNVKPQKQPSRPAQPLQKRAPILPPANITDVGPPPPQQAPPAAVANGQPQQPGRNGKVGNEMKSGQQPLQQQQQQQSSLQPQSDLSFRFPGGDKEYPPMTKRQKLLFYHGITYPPSESDDATDEENENEPKIVGPSPPQQAPPAAATVANGQPQQPGGNGKVEIKTGQQQLQQQQQQQQSSLQQQNDISFHFAGVDKEYQDDMEVDQSLPPDAKTEDESSIPSYSIDQSLLDAFTSPGWTPVASDEEDEEFGSFDESGIEELAELVTSMHVNYDDDSQLLRMRGGGGGPETGGELVAPQATSGVQKRTRKRTSKWWPHVYEVDEKFFCKHCPGKNEIKIRRNDGTFNTTNIKTHLVKSHKWNIQPRTLNKRANEGQIQEEVIDRKRPRGSLVPLRNIVKFTDLPAKIALDKLITSNAAQDNHTKLSDEQLAAIESIMRNPQCPVSETHFEAFEKGLQWGLDKLPPIIHTLSVGLLNETFNSEMCGRRGHKLFECLINLTVSNPKIKIAILVMRSFAHMAEHKSACSKQ</sequence>
<evidence type="ECO:0000313" key="8">
    <source>
        <dbReference type="WBParaSite" id="PDA_v2.g20869.t1"/>
    </source>
</evidence>
<feature type="domain" description="BED-type" evidence="6">
    <location>
        <begin position="420"/>
        <end position="470"/>
    </location>
</feature>